<evidence type="ECO:0000313" key="7">
    <source>
        <dbReference type="Proteomes" id="UP000515154"/>
    </source>
</evidence>
<evidence type="ECO:0000256" key="4">
    <source>
        <dbReference type="PIRSR" id="PIRSR037505-2"/>
    </source>
</evidence>
<dbReference type="Proteomes" id="UP000515154">
    <property type="component" value="Linkage group LG21"/>
</dbReference>
<dbReference type="PIRSF" id="PIRSF037505">
    <property type="entry name" value="Betaine_HMT"/>
    <property type="match status" value="1"/>
</dbReference>
<keyword evidence="2 5" id="KW-0808">Transferase</keyword>
<dbReference type="PROSITE" id="PS50970">
    <property type="entry name" value="HCY"/>
    <property type="match status" value="1"/>
</dbReference>
<dbReference type="PANTHER" id="PTHR11103:SF18">
    <property type="entry name" value="SLR1189 PROTEIN"/>
    <property type="match status" value="1"/>
</dbReference>
<dbReference type="InterPro" id="IPR036589">
    <property type="entry name" value="HCY_dom_sf"/>
</dbReference>
<evidence type="ECO:0000313" key="8">
    <source>
        <dbReference type="RefSeq" id="XP_036367784.1"/>
    </source>
</evidence>
<comment type="cofactor">
    <cofactor evidence="4">
        <name>Zn(2+)</name>
        <dbReference type="ChEBI" id="CHEBI:29105"/>
    </cofactor>
    <text evidence="4">Binds 1 zinc ion per subunit.</text>
</comment>
<evidence type="ECO:0000256" key="2">
    <source>
        <dbReference type="ARBA" id="ARBA00022679"/>
    </source>
</evidence>
<keyword evidence="1 5" id="KW-0489">Methyltransferase</keyword>
<gene>
    <name evidence="8" type="primary">LOC115222981</name>
</gene>
<evidence type="ECO:0000256" key="1">
    <source>
        <dbReference type="ARBA" id="ARBA00022603"/>
    </source>
</evidence>
<comment type="pathway">
    <text evidence="3">Amino-acid biosynthesis; L-methionine biosynthesis via de novo pathway.</text>
</comment>
<feature type="domain" description="Hcy-binding" evidence="6">
    <location>
        <begin position="5"/>
        <end position="354"/>
    </location>
</feature>
<protein>
    <submittedName>
        <fullName evidence="8">Betaine--homocysteine S-methyltransferase 1 isoform X1</fullName>
    </submittedName>
</protein>
<evidence type="ECO:0000256" key="3">
    <source>
        <dbReference type="ARBA" id="ARBA00034478"/>
    </source>
</evidence>
<organism evidence="7 8">
    <name type="scientific">Octopus sinensis</name>
    <name type="common">East Asian common octopus</name>
    <dbReference type="NCBI Taxonomy" id="2607531"/>
    <lineage>
        <taxon>Eukaryota</taxon>
        <taxon>Metazoa</taxon>
        <taxon>Spiralia</taxon>
        <taxon>Lophotrochozoa</taxon>
        <taxon>Mollusca</taxon>
        <taxon>Cephalopoda</taxon>
        <taxon>Coleoidea</taxon>
        <taxon>Octopodiformes</taxon>
        <taxon>Octopoda</taxon>
        <taxon>Incirrata</taxon>
        <taxon>Octopodidae</taxon>
        <taxon>Octopus</taxon>
    </lineage>
</organism>
<dbReference type="RefSeq" id="XP_036367784.1">
    <property type="nucleotide sequence ID" value="XM_036511891.1"/>
</dbReference>
<keyword evidence="7" id="KW-1185">Reference proteome</keyword>
<dbReference type="InterPro" id="IPR017226">
    <property type="entry name" value="BHMT-like"/>
</dbReference>
<evidence type="ECO:0000259" key="6">
    <source>
        <dbReference type="PROSITE" id="PS50970"/>
    </source>
</evidence>
<dbReference type="GO" id="GO:0032259">
    <property type="term" value="P:methylation"/>
    <property type="evidence" value="ECO:0007669"/>
    <property type="project" value="UniProtKB-KW"/>
</dbReference>
<dbReference type="SUPFAM" id="SSF82282">
    <property type="entry name" value="Homocysteine S-methyltransferase"/>
    <property type="match status" value="2"/>
</dbReference>
<sequence>MPAGKSLQDRLSAGEKVFAAEGYMFEFNKRGYLKSGAMVPEVVIEHPDLVTKMHEEFVHAGSDVVLAFTVRLQHSHTTTTTTTTTITLNPYFSHPLPIITLLSIQIFSFFSPQYYGNRHKLQVIGRQDEVEQLNRKALKMAREVADNTGTLMAGNLSNTTVFDPSDKDTVDTVNAMFKEQVIWAKDEKADFIVGETFYSLAEAMLSLEAIKAYGDGLPAVVNIAPTAKGHTVDDVPLEEACRKLEEAGAAVVGLNCSRGPKAMVPLLKRVRQACKGPISALPVPYRTNEEIITYQMFKDPYTEQYTFPSNMAQFQCSRNEIEFFGNACKEIGVQYIGLCCGNTSDYFRLLCETCGKTTKASRYTTDMSNHYLNTDKGLSEYNAKVRKALLGL</sequence>
<dbReference type="PANTHER" id="PTHR11103">
    <property type="entry name" value="SLR1189 PROTEIN"/>
    <property type="match status" value="1"/>
</dbReference>
<name>A0A7E6FJB5_9MOLL</name>
<evidence type="ECO:0000256" key="5">
    <source>
        <dbReference type="PROSITE-ProRule" id="PRU00333"/>
    </source>
</evidence>
<feature type="binding site" evidence="4 5">
    <location>
        <position position="256"/>
    </location>
    <ligand>
        <name>Zn(2+)</name>
        <dbReference type="ChEBI" id="CHEBI:29105"/>
    </ligand>
</feature>
<dbReference type="Pfam" id="PF02574">
    <property type="entry name" value="S-methyl_trans"/>
    <property type="match status" value="1"/>
</dbReference>
<dbReference type="GO" id="GO:0008168">
    <property type="term" value="F:methyltransferase activity"/>
    <property type="evidence" value="ECO:0007669"/>
    <property type="project" value="UniProtKB-UniRule"/>
</dbReference>
<feature type="binding site" evidence="4 5">
    <location>
        <position position="340"/>
    </location>
    <ligand>
        <name>Zn(2+)</name>
        <dbReference type="ChEBI" id="CHEBI:29105"/>
    </ligand>
</feature>
<dbReference type="AlphaFoldDB" id="A0A7E6FJB5"/>
<accession>A0A7E6FJB5</accession>
<keyword evidence="4 5" id="KW-0479">Metal-binding</keyword>
<keyword evidence="4 5" id="KW-0862">Zinc</keyword>
<dbReference type="GO" id="GO:0009086">
    <property type="term" value="P:methionine biosynthetic process"/>
    <property type="evidence" value="ECO:0007669"/>
    <property type="project" value="InterPro"/>
</dbReference>
<dbReference type="UniPathway" id="UPA00051">
    <property type="reaction ID" value="UER00083"/>
</dbReference>
<proteinExistence type="predicted"/>
<dbReference type="Gene3D" id="3.20.20.330">
    <property type="entry name" value="Homocysteine-binding-like domain"/>
    <property type="match status" value="2"/>
</dbReference>
<dbReference type="InterPro" id="IPR003726">
    <property type="entry name" value="HCY_dom"/>
</dbReference>
<dbReference type="GO" id="GO:0008270">
    <property type="term" value="F:zinc ion binding"/>
    <property type="evidence" value="ECO:0007669"/>
    <property type="project" value="InterPro"/>
</dbReference>
<feature type="binding site" evidence="4 5">
    <location>
        <position position="339"/>
    </location>
    <ligand>
        <name>Zn(2+)</name>
        <dbReference type="ChEBI" id="CHEBI:29105"/>
    </ligand>
</feature>
<reference evidence="8" key="1">
    <citation type="submission" date="2025-08" db="UniProtKB">
        <authorList>
            <consortium name="RefSeq"/>
        </authorList>
    </citation>
    <scope>IDENTIFICATION</scope>
</reference>